<dbReference type="AlphaFoldDB" id="A0A066Z428"/>
<dbReference type="EMBL" id="JNBY01000087">
    <property type="protein sequence ID" value="KDN85096.1"/>
    <property type="molecule type" value="Genomic_DNA"/>
</dbReference>
<proteinExistence type="predicted"/>
<evidence type="ECO:0000256" key="1">
    <source>
        <dbReference type="SAM" id="MobiDB-lite"/>
    </source>
</evidence>
<organism evidence="2 3">
    <name type="scientific">Kitasatospora cheerisanensis KCTC 2395</name>
    <dbReference type="NCBI Taxonomy" id="1348663"/>
    <lineage>
        <taxon>Bacteria</taxon>
        <taxon>Bacillati</taxon>
        <taxon>Actinomycetota</taxon>
        <taxon>Actinomycetes</taxon>
        <taxon>Kitasatosporales</taxon>
        <taxon>Streptomycetaceae</taxon>
        <taxon>Kitasatospora</taxon>
    </lineage>
</organism>
<feature type="region of interest" description="Disordered" evidence="1">
    <location>
        <begin position="1"/>
        <end position="26"/>
    </location>
</feature>
<name>A0A066Z428_9ACTN</name>
<accession>A0A066Z428</accession>
<protein>
    <submittedName>
        <fullName evidence="2">Uncharacterized protein</fullName>
    </submittedName>
</protein>
<dbReference type="Proteomes" id="UP000027178">
    <property type="component" value="Unassembled WGS sequence"/>
</dbReference>
<dbReference type="PATRIC" id="fig|1348663.4.peg.3069"/>
<dbReference type="HOGENOM" id="CLU_3217439_0_0_11"/>
<sequence>MRPGGPGQIRRSRTGTGRDPTSPGLLVCAWPGQVRRVKRCRGSA</sequence>
<reference evidence="2 3" key="1">
    <citation type="submission" date="2014-05" db="EMBL/GenBank/DDBJ databases">
        <title>Draft Genome Sequence of Kitasatospora cheerisanensis KCTC 2395.</title>
        <authorList>
            <person name="Nam D.H."/>
        </authorList>
    </citation>
    <scope>NUCLEOTIDE SEQUENCE [LARGE SCALE GENOMIC DNA]</scope>
    <source>
        <strain evidence="2 3">KCTC 2395</strain>
    </source>
</reference>
<evidence type="ECO:0000313" key="2">
    <source>
        <dbReference type="EMBL" id="KDN85096.1"/>
    </source>
</evidence>
<gene>
    <name evidence="2" type="ORF">KCH_31950</name>
</gene>
<keyword evidence="3" id="KW-1185">Reference proteome</keyword>
<evidence type="ECO:0000313" key="3">
    <source>
        <dbReference type="Proteomes" id="UP000027178"/>
    </source>
</evidence>
<comment type="caution">
    <text evidence="2">The sequence shown here is derived from an EMBL/GenBank/DDBJ whole genome shotgun (WGS) entry which is preliminary data.</text>
</comment>